<gene>
    <name evidence="1" type="ORF">HanXRQr2_Chr08g0326081</name>
</gene>
<comment type="caution">
    <text evidence="1">The sequence shown here is derived from an EMBL/GenBank/DDBJ whole genome shotgun (WGS) entry which is preliminary data.</text>
</comment>
<evidence type="ECO:0000313" key="1">
    <source>
        <dbReference type="EMBL" id="KAF5794259.1"/>
    </source>
</evidence>
<reference evidence="1" key="2">
    <citation type="submission" date="2020-06" db="EMBL/GenBank/DDBJ databases">
        <title>Helianthus annuus Genome sequencing and assembly Release 2.</title>
        <authorList>
            <person name="Gouzy J."/>
            <person name="Langlade N."/>
            <person name="Munos S."/>
        </authorList>
    </citation>
    <scope>NUCLEOTIDE SEQUENCE</scope>
    <source>
        <tissue evidence="1">Leaves</tissue>
    </source>
</reference>
<name>A0A9K3ICA2_HELAN</name>
<dbReference type="EMBL" id="MNCJ02000323">
    <property type="protein sequence ID" value="KAF5794259.1"/>
    <property type="molecule type" value="Genomic_DNA"/>
</dbReference>
<dbReference type="Gramene" id="mRNA:HanXRQr2_Chr08g0326081">
    <property type="protein sequence ID" value="CDS:HanXRQr2_Chr08g0326081.1"/>
    <property type="gene ID" value="HanXRQr2_Chr08g0326081"/>
</dbReference>
<keyword evidence="2" id="KW-1185">Reference proteome</keyword>
<sequence>MPAEVQVDYLKYEKENFHGKILCWMFVKEIHCMTIKREYDIQYFSSLLSILSLPFYDVAALTKLELINRSNYEGATLFARKRKMNKRTCWKDELYKPQFPIYQQIKFTLDPLTNTSRYKLVYQPTKVMDKIPLMPMKQNFLENMALWCYDSDTHEVVIVFKDDIENFCMLEPMWILNMFAADITKLFRHGIFYEDKDTHQALWFQRVACFCYYHGIHAGSSWSEKH</sequence>
<organism evidence="1 2">
    <name type="scientific">Helianthus annuus</name>
    <name type="common">Common sunflower</name>
    <dbReference type="NCBI Taxonomy" id="4232"/>
    <lineage>
        <taxon>Eukaryota</taxon>
        <taxon>Viridiplantae</taxon>
        <taxon>Streptophyta</taxon>
        <taxon>Embryophyta</taxon>
        <taxon>Tracheophyta</taxon>
        <taxon>Spermatophyta</taxon>
        <taxon>Magnoliopsida</taxon>
        <taxon>eudicotyledons</taxon>
        <taxon>Gunneridae</taxon>
        <taxon>Pentapetalae</taxon>
        <taxon>asterids</taxon>
        <taxon>campanulids</taxon>
        <taxon>Asterales</taxon>
        <taxon>Asteraceae</taxon>
        <taxon>Asteroideae</taxon>
        <taxon>Heliantheae alliance</taxon>
        <taxon>Heliantheae</taxon>
        <taxon>Helianthus</taxon>
    </lineage>
</organism>
<protein>
    <submittedName>
        <fullName evidence="1">Uncharacterized protein</fullName>
    </submittedName>
</protein>
<evidence type="ECO:0000313" key="2">
    <source>
        <dbReference type="Proteomes" id="UP000215914"/>
    </source>
</evidence>
<reference evidence="1" key="1">
    <citation type="journal article" date="2017" name="Nature">
        <title>The sunflower genome provides insights into oil metabolism, flowering and Asterid evolution.</title>
        <authorList>
            <person name="Badouin H."/>
            <person name="Gouzy J."/>
            <person name="Grassa C.J."/>
            <person name="Murat F."/>
            <person name="Staton S.E."/>
            <person name="Cottret L."/>
            <person name="Lelandais-Briere C."/>
            <person name="Owens G.L."/>
            <person name="Carrere S."/>
            <person name="Mayjonade B."/>
            <person name="Legrand L."/>
            <person name="Gill N."/>
            <person name="Kane N.C."/>
            <person name="Bowers J.E."/>
            <person name="Hubner S."/>
            <person name="Bellec A."/>
            <person name="Berard A."/>
            <person name="Berges H."/>
            <person name="Blanchet N."/>
            <person name="Boniface M.C."/>
            <person name="Brunel D."/>
            <person name="Catrice O."/>
            <person name="Chaidir N."/>
            <person name="Claudel C."/>
            <person name="Donnadieu C."/>
            <person name="Faraut T."/>
            <person name="Fievet G."/>
            <person name="Helmstetter N."/>
            <person name="King M."/>
            <person name="Knapp S.J."/>
            <person name="Lai Z."/>
            <person name="Le Paslier M.C."/>
            <person name="Lippi Y."/>
            <person name="Lorenzon L."/>
            <person name="Mandel J.R."/>
            <person name="Marage G."/>
            <person name="Marchand G."/>
            <person name="Marquand E."/>
            <person name="Bret-Mestries E."/>
            <person name="Morien E."/>
            <person name="Nambeesan S."/>
            <person name="Nguyen T."/>
            <person name="Pegot-Espagnet P."/>
            <person name="Pouilly N."/>
            <person name="Raftis F."/>
            <person name="Sallet E."/>
            <person name="Schiex T."/>
            <person name="Thomas J."/>
            <person name="Vandecasteele C."/>
            <person name="Vares D."/>
            <person name="Vear F."/>
            <person name="Vautrin S."/>
            <person name="Crespi M."/>
            <person name="Mangin B."/>
            <person name="Burke J.M."/>
            <person name="Salse J."/>
            <person name="Munos S."/>
            <person name="Vincourt P."/>
            <person name="Rieseberg L.H."/>
            <person name="Langlade N.B."/>
        </authorList>
    </citation>
    <scope>NUCLEOTIDE SEQUENCE</scope>
    <source>
        <tissue evidence="1">Leaves</tissue>
    </source>
</reference>
<accession>A0A9K3ICA2</accession>
<proteinExistence type="predicted"/>
<dbReference type="Proteomes" id="UP000215914">
    <property type="component" value="Unassembled WGS sequence"/>
</dbReference>
<dbReference type="AlphaFoldDB" id="A0A9K3ICA2"/>